<reference evidence="1 2" key="1">
    <citation type="journal article" date="2022" name="New Phytol.">
        <title>Ecological generalism drives hyperdiversity of secondary metabolite gene clusters in xylarialean endophytes.</title>
        <authorList>
            <person name="Franco M.E.E."/>
            <person name="Wisecaver J.H."/>
            <person name="Arnold A.E."/>
            <person name="Ju Y.M."/>
            <person name="Slot J.C."/>
            <person name="Ahrendt S."/>
            <person name="Moore L.P."/>
            <person name="Eastman K.E."/>
            <person name="Scott K."/>
            <person name="Konkel Z."/>
            <person name="Mondo S.J."/>
            <person name="Kuo A."/>
            <person name="Hayes R.D."/>
            <person name="Haridas S."/>
            <person name="Andreopoulos B."/>
            <person name="Riley R."/>
            <person name="LaButti K."/>
            <person name="Pangilinan J."/>
            <person name="Lipzen A."/>
            <person name="Amirebrahimi M."/>
            <person name="Yan J."/>
            <person name="Adam C."/>
            <person name="Keymanesh K."/>
            <person name="Ng V."/>
            <person name="Louie K."/>
            <person name="Northen T."/>
            <person name="Drula E."/>
            <person name="Henrissat B."/>
            <person name="Hsieh H.M."/>
            <person name="Youens-Clark K."/>
            <person name="Lutzoni F."/>
            <person name="Miadlikowska J."/>
            <person name="Eastwood D.C."/>
            <person name="Hamelin R.C."/>
            <person name="Grigoriev I.V."/>
            <person name="U'Ren J.M."/>
        </authorList>
    </citation>
    <scope>NUCLEOTIDE SEQUENCE [LARGE SCALE GENOMIC DNA]</scope>
    <source>
        <strain evidence="1 2">ER1909</strain>
    </source>
</reference>
<name>A0ACC0DI97_9PEZI</name>
<dbReference type="EMBL" id="MU394284">
    <property type="protein sequence ID" value="KAI6092270.1"/>
    <property type="molecule type" value="Genomic_DNA"/>
</dbReference>
<proteinExistence type="predicted"/>
<keyword evidence="2" id="KW-1185">Reference proteome</keyword>
<evidence type="ECO:0000313" key="2">
    <source>
        <dbReference type="Proteomes" id="UP001497680"/>
    </source>
</evidence>
<comment type="caution">
    <text evidence="1">The sequence shown here is derived from an EMBL/GenBank/DDBJ whole genome shotgun (WGS) entry which is preliminary data.</text>
</comment>
<sequence>MTYVVVALLRRKEGLSPSQFRTYYDTVHLPLLKSLVGSTAPLIHTRHYVSHEAATALGSSESIATLGSMAASGKEFHPTIMYQGSPSDVSFDSLTVMTWADKESWESFLKIFQSKVVAEKIDEDEENFLDRARKVVFSVATSTTTMRE</sequence>
<evidence type="ECO:0000313" key="1">
    <source>
        <dbReference type="EMBL" id="KAI6092270.1"/>
    </source>
</evidence>
<protein>
    <submittedName>
        <fullName evidence="1">Uncharacterized protein</fullName>
    </submittedName>
</protein>
<organism evidence="1 2">
    <name type="scientific">Hypoxylon rubiginosum</name>
    <dbReference type="NCBI Taxonomy" id="110542"/>
    <lineage>
        <taxon>Eukaryota</taxon>
        <taxon>Fungi</taxon>
        <taxon>Dikarya</taxon>
        <taxon>Ascomycota</taxon>
        <taxon>Pezizomycotina</taxon>
        <taxon>Sordariomycetes</taxon>
        <taxon>Xylariomycetidae</taxon>
        <taxon>Xylariales</taxon>
        <taxon>Hypoxylaceae</taxon>
        <taxon>Hypoxylon</taxon>
    </lineage>
</organism>
<accession>A0ACC0DI97</accession>
<dbReference type="Proteomes" id="UP001497680">
    <property type="component" value="Unassembled WGS sequence"/>
</dbReference>
<gene>
    <name evidence="1" type="ORF">F4821DRAFT_159952</name>
</gene>